<comment type="similarity">
    <text evidence="2">Belongs to the etk/wzc family.</text>
</comment>
<keyword evidence="19" id="KW-1185">Reference proteome</keyword>
<keyword evidence="9" id="KW-0067">ATP-binding</keyword>
<feature type="coiled-coil region" evidence="13">
    <location>
        <begin position="341"/>
        <end position="371"/>
    </location>
</feature>
<dbReference type="InterPro" id="IPR005702">
    <property type="entry name" value="Wzc-like_C"/>
</dbReference>
<dbReference type="InterPro" id="IPR025669">
    <property type="entry name" value="AAA_dom"/>
</dbReference>
<dbReference type="EMBL" id="JAFMOU010000072">
    <property type="protein sequence ID" value="MBU9838082.1"/>
    <property type="molecule type" value="Genomic_DNA"/>
</dbReference>
<evidence type="ECO:0000256" key="9">
    <source>
        <dbReference type="ARBA" id="ARBA00022840"/>
    </source>
</evidence>
<dbReference type="Pfam" id="PF23607">
    <property type="entry name" value="WZC_N"/>
    <property type="match status" value="1"/>
</dbReference>
<sequence length="716" mass="79438">MSVKITNQFKNKNGQDEFDLRKNVGAVIDRRYTIIVITLIFAIIGLLYAVLSAPVYHTDALVQIESSGETDMISHISPLLPAKSPVSLTEKQLITSRAILGETVAQLNLDTEVRFAHFPIIGEAIRRYSSSGLPQITVDIFEPREGVTGSPYTLEILGNANYQITSPSGTTTSGMAGRVLETPEFRIEVNAINARKGDKFTVIKVEVLKVISDLQTNVNVMDQGKDTGILTISYSGNDRKQIKRILQTIIDNYARQSIHRKSEEAEKSLEFLRSQLPLVKNNLGIAEAKLNTFRSRNNSVDLPMEAKSALDSLVQLDGQVNQLILKEAEISKLYTKQHPAYVALIEKIHVLKEEKENLSQKISTLPQMQQEVVRLTRDVQSGQLIYMQLLNKQQELKISQASTIGTVRIIDSAVTGLKPVKPNKIRVIFIFACLGMISSVGFILAKVSLQHGIDSAEILEDIGLNIISNVPLSEWKNNHDPDAMKDGQRLSLLALENPSDIAIEALRNLRTSLYFSLMESGSNVLMISGATPMVGKTFISSNLAVVISQAEKRVLYIDCDMRKGYAHRIFDIHNVGLSEAIAGSIMYKDAVQSSKIPGLDIITRGKLSRKPSELLMRKEYRQLIQWASENYDLVILDAPPVLAVSDAVIIGKHAGISLLVAKFEQSTVREIESAIRVFKRNNIDISGGVLNAVVNKFSGFYSYGKKEIYEYHASEL</sequence>
<dbReference type="InterPro" id="IPR003856">
    <property type="entry name" value="LPS_length_determ_N"/>
</dbReference>
<keyword evidence="7" id="KW-0547">Nucleotide-binding</keyword>
<dbReference type="PANTHER" id="PTHR32309:SF32">
    <property type="entry name" value="TYROSINE-PROTEIN KINASE ETK-RELATED"/>
    <property type="match status" value="1"/>
</dbReference>
<evidence type="ECO:0000256" key="6">
    <source>
        <dbReference type="ARBA" id="ARBA00022692"/>
    </source>
</evidence>
<comment type="caution">
    <text evidence="18">The sequence shown here is derived from an EMBL/GenBank/DDBJ whole genome shotgun (WGS) entry which is preliminary data.</text>
</comment>
<keyword evidence="11 14" id="KW-0472">Membrane</keyword>
<evidence type="ECO:0000313" key="19">
    <source>
        <dbReference type="Proteomes" id="UP000699865"/>
    </source>
</evidence>
<evidence type="ECO:0000259" key="16">
    <source>
        <dbReference type="Pfam" id="PF13614"/>
    </source>
</evidence>
<dbReference type="Pfam" id="PF13807">
    <property type="entry name" value="GNVR"/>
    <property type="match status" value="1"/>
</dbReference>
<dbReference type="InterPro" id="IPR032807">
    <property type="entry name" value="GNVR"/>
</dbReference>
<accession>A0ABS6L9J2</accession>
<dbReference type="InterPro" id="IPR050445">
    <property type="entry name" value="Bact_polysacc_biosynth/exp"/>
</dbReference>
<evidence type="ECO:0000256" key="2">
    <source>
        <dbReference type="ARBA" id="ARBA00008883"/>
    </source>
</evidence>
<dbReference type="PANTHER" id="PTHR32309">
    <property type="entry name" value="TYROSINE-PROTEIN KINASE"/>
    <property type="match status" value="1"/>
</dbReference>
<dbReference type="EC" id="2.7.10.2" evidence="18"/>
<keyword evidence="8" id="KW-0418">Kinase</keyword>
<comment type="subcellular location">
    <subcellularLocation>
        <location evidence="1">Cell inner membrane</location>
        <topology evidence="1">Multi-pass membrane protein</topology>
    </subcellularLocation>
</comment>
<feature type="domain" description="Tyrosine-protein kinase G-rich" evidence="17">
    <location>
        <begin position="368"/>
        <end position="447"/>
    </location>
</feature>
<keyword evidence="4" id="KW-0997">Cell inner membrane</keyword>
<feature type="domain" description="AAA" evidence="16">
    <location>
        <begin position="534"/>
        <end position="646"/>
    </location>
</feature>
<evidence type="ECO:0000256" key="1">
    <source>
        <dbReference type="ARBA" id="ARBA00004429"/>
    </source>
</evidence>
<organism evidence="18 19">
    <name type="scientific">Rahnella perminowiae</name>
    <dbReference type="NCBI Taxonomy" id="2816244"/>
    <lineage>
        <taxon>Bacteria</taxon>
        <taxon>Pseudomonadati</taxon>
        <taxon>Pseudomonadota</taxon>
        <taxon>Gammaproteobacteria</taxon>
        <taxon>Enterobacterales</taxon>
        <taxon>Yersiniaceae</taxon>
        <taxon>Rahnella</taxon>
    </lineage>
</organism>
<keyword evidence="10 14" id="KW-1133">Transmembrane helix</keyword>
<dbReference type="Pfam" id="PF02706">
    <property type="entry name" value="Wzz"/>
    <property type="match status" value="1"/>
</dbReference>
<dbReference type="NCBIfam" id="TIGR01007">
    <property type="entry name" value="eps_fam"/>
    <property type="match status" value="1"/>
</dbReference>
<dbReference type="RefSeq" id="WP_217139434.1">
    <property type="nucleotide sequence ID" value="NZ_JAFMOU010000072.1"/>
</dbReference>
<evidence type="ECO:0000256" key="14">
    <source>
        <dbReference type="SAM" id="Phobius"/>
    </source>
</evidence>
<reference evidence="18 19" key="1">
    <citation type="submission" date="2021-03" db="EMBL/GenBank/DDBJ databases">
        <title>Five novel Rahnella species.</title>
        <authorList>
            <person name="Brady C."/>
            <person name="Asselin J."/>
            <person name="Beer S."/>
            <person name="Bruberg M.B."/>
            <person name="Crampton B."/>
            <person name="Venter S."/>
            <person name="Arnold D."/>
            <person name="Denman S."/>
        </authorList>
    </citation>
    <scope>NUCLEOTIDE SEQUENCE [LARGE SCALE GENOMIC DNA]</scope>
    <source>
        <strain evidence="18 19">L72c</strain>
    </source>
</reference>
<gene>
    <name evidence="18" type="ORF">J1786_25155</name>
</gene>
<dbReference type="Pfam" id="PF13614">
    <property type="entry name" value="AAA_31"/>
    <property type="match status" value="1"/>
</dbReference>
<evidence type="ECO:0000256" key="11">
    <source>
        <dbReference type="ARBA" id="ARBA00023136"/>
    </source>
</evidence>
<evidence type="ECO:0000256" key="4">
    <source>
        <dbReference type="ARBA" id="ARBA00022519"/>
    </source>
</evidence>
<evidence type="ECO:0000256" key="13">
    <source>
        <dbReference type="SAM" id="Coils"/>
    </source>
</evidence>
<name>A0ABS6L9J2_9GAMM</name>
<evidence type="ECO:0000259" key="15">
    <source>
        <dbReference type="Pfam" id="PF02706"/>
    </source>
</evidence>
<dbReference type="Proteomes" id="UP000699865">
    <property type="component" value="Unassembled WGS sequence"/>
</dbReference>
<keyword evidence="3" id="KW-1003">Cell membrane</keyword>
<keyword evidence="6 14" id="KW-0812">Transmembrane</keyword>
<protein>
    <submittedName>
        <fullName evidence="18">Polysaccharide biosynthesis tyrosine autokinase</fullName>
        <ecNumber evidence="18">2.7.10.2</ecNumber>
    </submittedName>
</protein>
<dbReference type="CDD" id="cd05387">
    <property type="entry name" value="BY-kinase"/>
    <property type="match status" value="1"/>
</dbReference>
<evidence type="ECO:0000256" key="5">
    <source>
        <dbReference type="ARBA" id="ARBA00022679"/>
    </source>
</evidence>
<evidence type="ECO:0000313" key="18">
    <source>
        <dbReference type="EMBL" id="MBU9838082.1"/>
    </source>
</evidence>
<dbReference type="GO" id="GO:0004715">
    <property type="term" value="F:non-membrane spanning protein tyrosine kinase activity"/>
    <property type="evidence" value="ECO:0007669"/>
    <property type="project" value="UniProtKB-EC"/>
</dbReference>
<feature type="transmembrane region" description="Helical" evidence="14">
    <location>
        <begin position="32"/>
        <end position="51"/>
    </location>
</feature>
<feature type="domain" description="Polysaccharide chain length determinant N-terminal" evidence="15">
    <location>
        <begin position="16"/>
        <end position="107"/>
    </location>
</feature>
<proteinExistence type="inferred from homology"/>
<comment type="catalytic activity">
    <reaction evidence="12">
        <text>L-tyrosyl-[protein] + ATP = O-phospho-L-tyrosyl-[protein] + ADP + H(+)</text>
        <dbReference type="Rhea" id="RHEA:10596"/>
        <dbReference type="Rhea" id="RHEA-COMP:10136"/>
        <dbReference type="Rhea" id="RHEA-COMP:20101"/>
        <dbReference type="ChEBI" id="CHEBI:15378"/>
        <dbReference type="ChEBI" id="CHEBI:30616"/>
        <dbReference type="ChEBI" id="CHEBI:46858"/>
        <dbReference type="ChEBI" id="CHEBI:61978"/>
        <dbReference type="ChEBI" id="CHEBI:456216"/>
    </reaction>
</comment>
<evidence type="ECO:0000256" key="12">
    <source>
        <dbReference type="ARBA" id="ARBA00053015"/>
    </source>
</evidence>
<keyword evidence="5 18" id="KW-0808">Transferase</keyword>
<keyword evidence="13" id="KW-0175">Coiled coil</keyword>
<evidence type="ECO:0000256" key="8">
    <source>
        <dbReference type="ARBA" id="ARBA00022777"/>
    </source>
</evidence>
<evidence type="ECO:0000256" key="3">
    <source>
        <dbReference type="ARBA" id="ARBA00022475"/>
    </source>
</evidence>
<evidence type="ECO:0000256" key="10">
    <source>
        <dbReference type="ARBA" id="ARBA00022989"/>
    </source>
</evidence>
<evidence type="ECO:0000256" key="7">
    <source>
        <dbReference type="ARBA" id="ARBA00022741"/>
    </source>
</evidence>
<evidence type="ECO:0000259" key="17">
    <source>
        <dbReference type="Pfam" id="PF13807"/>
    </source>
</evidence>